<reference evidence="6 7" key="1">
    <citation type="submission" date="2021-08" db="EMBL/GenBank/DDBJ databases">
        <title>Rheinheimera aquimaris sp. nov., isolated from seawater of the East Sea in Korea.</title>
        <authorList>
            <person name="Kim K.H."/>
            <person name="Wenting R."/>
            <person name="Kim K.R."/>
            <person name="Jeon C.O."/>
        </authorList>
    </citation>
    <scope>NUCLEOTIDE SEQUENCE [LARGE SCALE GENOMIC DNA]</scope>
    <source>
        <strain evidence="6 7">MA-13</strain>
    </source>
</reference>
<evidence type="ECO:0000256" key="4">
    <source>
        <dbReference type="ARBA" id="ARBA00023172"/>
    </source>
</evidence>
<proteinExistence type="inferred from homology"/>
<keyword evidence="7" id="KW-1185">Reference proteome</keyword>
<evidence type="ECO:0000313" key="7">
    <source>
        <dbReference type="Proteomes" id="UP000663814"/>
    </source>
</evidence>
<dbReference type="Pfam" id="PF13356">
    <property type="entry name" value="Arm-DNA-bind_3"/>
    <property type="match status" value="1"/>
</dbReference>
<evidence type="ECO:0000259" key="5">
    <source>
        <dbReference type="PROSITE" id="PS51898"/>
    </source>
</evidence>
<comment type="caution">
    <text evidence="6">The sequence shown here is derived from an EMBL/GenBank/DDBJ whole genome shotgun (WGS) entry which is preliminary data.</text>
</comment>
<feature type="domain" description="Tyr recombinase" evidence="5">
    <location>
        <begin position="203"/>
        <end position="380"/>
    </location>
</feature>
<dbReference type="GO" id="GO:0003677">
    <property type="term" value="F:DNA binding"/>
    <property type="evidence" value="ECO:0007669"/>
    <property type="project" value="UniProtKB-KW"/>
</dbReference>
<sequence length="404" mass="45581">MKLTDQIVSDAAPKVRNYKLSDGNGLFVVVTPLGTKYWRWKYFYNDKEKSLSIGAFPEITVLQARASRDKALADLKLGIDPSVQKQIKKQVNAIAVDCSFEIVAREWFAIRMVDKSKTHQKRCMAILESYLFPSIGRFPANEIKPVMLLGALRKIENKGIIETANRARQIAGQVFSYAVITGRAENNPAINLKGALKVPIKGHHAAITEPTELGRFLIALESFRGSFTVVSAIRASVLWFCRPGELCKLKWADVNWEKKRIEYTASKTAQAHIIPLASQSIRLLHELSSVSGSSPFIFASPRGKDRAIALDSMRMAMRSMGFSKEDVTTHGFRATARTLLDEELGFRIDWIEQQLAHTVRDPNGRAYNRTSHLEQRFVMMQAWADYLDKLTNIDKDSENDKDSK</sequence>
<dbReference type="PROSITE" id="PS51898">
    <property type="entry name" value="TYR_RECOMBINASE"/>
    <property type="match status" value="1"/>
</dbReference>
<evidence type="ECO:0000256" key="1">
    <source>
        <dbReference type="ARBA" id="ARBA00008857"/>
    </source>
</evidence>
<evidence type="ECO:0000256" key="3">
    <source>
        <dbReference type="ARBA" id="ARBA00023125"/>
    </source>
</evidence>
<dbReference type="Gene3D" id="1.10.443.10">
    <property type="entry name" value="Intergrase catalytic core"/>
    <property type="match status" value="1"/>
</dbReference>
<protein>
    <submittedName>
        <fullName evidence="6">Integrase arm-type DNA-binding domain-containing protein</fullName>
    </submittedName>
</protein>
<dbReference type="InterPro" id="IPR050808">
    <property type="entry name" value="Phage_Integrase"/>
</dbReference>
<accession>A0ABS7XAX6</accession>
<dbReference type="Pfam" id="PF22022">
    <property type="entry name" value="Phage_int_M"/>
    <property type="match status" value="1"/>
</dbReference>
<name>A0ABS7XAX6_9GAMM</name>
<keyword evidence="3 6" id="KW-0238">DNA-binding</keyword>
<dbReference type="PANTHER" id="PTHR30629:SF2">
    <property type="entry name" value="PROPHAGE INTEGRASE INTS-RELATED"/>
    <property type="match status" value="1"/>
</dbReference>
<dbReference type="Gene3D" id="3.30.160.390">
    <property type="entry name" value="Integrase, DNA-binding domain"/>
    <property type="match status" value="1"/>
</dbReference>
<dbReference type="RefSeq" id="WP_205312886.1">
    <property type="nucleotide sequence ID" value="NZ_JAERPS020000005.1"/>
</dbReference>
<evidence type="ECO:0000313" key="6">
    <source>
        <dbReference type="EMBL" id="MBZ9612713.1"/>
    </source>
</evidence>
<dbReference type="InterPro" id="IPR025166">
    <property type="entry name" value="Integrase_DNA_bind_dom"/>
</dbReference>
<dbReference type="Gene3D" id="1.10.150.130">
    <property type="match status" value="1"/>
</dbReference>
<comment type="similarity">
    <text evidence="1">Belongs to the 'phage' integrase family.</text>
</comment>
<organism evidence="6 7">
    <name type="scientific">Rheinheimera maricola</name>
    <dbReference type="NCBI Taxonomy" id="2793282"/>
    <lineage>
        <taxon>Bacteria</taxon>
        <taxon>Pseudomonadati</taxon>
        <taxon>Pseudomonadota</taxon>
        <taxon>Gammaproteobacteria</taxon>
        <taxon>Chromatiales</taxon>
        <taxon>Chromatiaceae</taxon>
        <taxon>Rheinheimera</taxon>
    </lineage>
</organism>
<dbReference type="Proteomes" id="UP000663814">
    <property type="component" value="Unassembled WGS sequence"/>
</dbReference>
<dbReference type="InterPro" id="IPR053876">
    <property type="entry name" value="Phage_int_M"/>
</dbReference>
<dbReference type="InterPro" id="IPR013762">
    <property type="entry name" value="Integrase-like_cat_sf"/>
</dbReference>
<dbReference type="PANTHER" id="PTHR30629">
    <property type="entry name" value="PROPHAGE INTEGRASE"/>
    <property type="match status" value="1"/>
</dbReference>
<keyword evidence="2" id="KW-0229">DNA integration</keyword>
<dbReference type="SUPFAM" id="SSF56349">
    <property type="entry name" value="DNA breaking-rejoining enzymes"/>
    <property type="match status" value="1"/>
</dbReference>
<keyword evidence="4" id="KW-0233">DNA recombination</keyword>
<dbReference type="InterPro" id="IPR010998">
    <property type="entry name" value="Integrase_recombinase_N"/>
</dbReference>
<dbReference type="InterPro" id="IPR002104">
    <property type="entry name" value="Integrase_catalytic"/>
</dbReference>
<evidence type="ECO:0000256" key="2">
    <source>
        <dbReference type="ARBA" id="ARBA00022908"/>
    </source>
</evidence>
<dbReference type="InterPro" id="IPR011010">
    <property type="entry name" value="DNA_brk_join_enz"/>
</dbReference>
<gene>
    <name evidence="6" type="ORF">I4W93_014010</name>
</gene>
<dbReference type="Pfam" id="PF00589">
    <property type="entry name" value="Phage_integrase"/>
    <property type="match status" value="1"/>
</dbReference>
<dbReference type="InterPro" id="IPR038488">
    <property type="entry name" value="Integrase_DNA-bd_sf"/>
</dbReference>
<dbReference type="EMBL" id="JAERPS020000005">
    <property type="protein sequence ID" value="MBZ9612713.1"/>
    <property type="molecule type" value="Genomic_DNA"/>
</dbReference>
<dbReference type="CDD" id="cd00801">
    <property type="entry name" value="INT_P4_C"/>
    <property type="match status" value="1"/>
</dbReference>